<evidence type="ECO:0000313" key="7">
    <source>
        <dbReference type="EMBL" id="MPM40383.1"/>
    </source>
</evidence>
<evidence type="ECO:0000256" key="4">
    <source>
        <dbReference type="ARBA" id="ARBA00012546"/>
    </source>
</evidence>
<dbReference type="EC" id="5.3.1.12" evidence="4"/>
<name>A0A644ZNV5_9ZZZZ</name>
<evidence type="ECO:0000256" key="3">
    <source>
        <dbReference type="ARBA" id="ARBA00008397"/>
    </source>
</evidence>
<protein>
    <recommendedName>
        <fullName evidence="5">Uronate isomerase</fullName>
        <ecNumber evidence="4">5.3.1.12</ecNumber>
    </recommendedName>
</protein>
<comment type="caution">
    <text evidence="7">The sequence shown here is derived from an EMBL/GenBank/DDBJ whole genome shotgun (WGS) entry which is preliminary data.</text>
</comment>
<sequence>MINFGKLNLFYEIDCVRKQIIYRRMKRFIHKNFLLQTDTARELYHEHAKKQPIIDYHCHLDPAHIAADRKFDNLGQIWLEGDHYKWRAMRTNGIDERYCTGKDTSDWEKFEKWAETVPYTMRNPLYHWTHLELKTAFGVEELLNPESARRIYDTCTEKLRTPEFSARGLMKRYDVEVVCTTDDPADTLEHHIALKNEGFEIKVLPTWRPDKAMAVEKPTEYRAYVEKLSEISGINIINFNNLIEALRNRHDFFASAGCKLSDHGVEEFYAEPYTTAEIENIFDKVYGGSELSKEEVLKFKSAMLYEGAVMDWEKGWTQQFHYGAIRNNNTRLFNQLGPDTGFDSIGDFNVAKAMSRFFDQLDKNNKLAKTIIYNLNPKDNDMLATMIGNFQDGSVAGKMQFGSGWWFLDQKTGMEAQINSLSNLGLLSRFVGMLTDSRSFLSYPRHEYFRRILCNLIGNDIENGLLPRSEMDLFGQMVENISYYNAKKFFDF</sequence>
<dbReference type="GO" id="GO:0042840">
    <property type="term" value="P:D-glucuronate catabolic process"/>
    <property type="evidence" value="ECO:0007669"/>
    <property type="project" value="TreeGrafter"/>
</dbReference>
<comment type="similarity">
    <text evidence="3">Belongs to the metallo-dependent hydrolases superfamily. Uronate isomerase family.</text>
</comment>
<evidence type="ECO:0000256" key="2">
    <source>
        <dbReference type="ARBA" id="ARBA00004892"/>
    </source>
</evidence>
<evidence type="ECO:0000256" key="6">
    <source>
        <dbReference type="ARBA" id="ARBA00023235"/>
    </source>
</evidence>
<evidence type="ECO:0000256" key="1">
    <source>
        <dbReference type="ARBA" id="ARBA00001165"/>
    </source>
</evidence>
<dbReference type="SUPFAM" id="SSF51556">
    <property type="entry name" value="Metallo-dependent hydrolases"/>
    <property type="match status" value="1"/>
</dbReference>
<organism evidence="7">
    <name type="scientific">bioreactor metagenome</name>
    <dbReference type="NCBI Taxonomy" id="1076179"/>
    <lineage>
        <taxon>unclassified sequences</taxon>
        <taxon>metagenomes</taxon>
        <taxon>ecological metagenomes</taxon>
    </lineage>
</organism>
<evidence type="ECO:0000256" key="5">
    <source>
        <dbReference type="ARBA" id="ARBA00020555"/>
    </source>
</evidence>
<dbReference type="AlphaFoldDB" id="A0A644ZNV5"/>
<proteinExistence type="inferred from homology"/>
<dbReference type="EMBL" id="VSSQ01008980">
    <property type="protein sequence ID" value="MPM40383.1"/>
    <property type="molecule type" value="Genomic_DNA"/>
</dbReference>
<dbReference type="Gene3D" id="3.20.20.140">
    <property type="entry name" value="Metal-dependent hydrolases"/>
    <property type="match status" value="1"/>
</dbReference>
<dbReference type="InterPro" id="IPR032466">
    <property type="entry name" value="Metal_Hydrolase"/>
</dbReference>
<dbReference type="Pfam" id="PF02614">
    <property type="entry name" value="UxaC"/>
    <property type="match status" value="1"/>
</dbReference>
<dbReference type="PANTHER" id="PTHR30068">
    <property type="entry name" value="URONATE ISOMERASE"/>
    <property type="match status" value="1"/>
</dbReference>
<dbReference type="HAMAP" id="MF_00675">
    <property type="entry name" value="UxaC"/>
    <property type="match status" value="1"/>
</dbReference>
<dbReference type="NCBIfam" id="NF002794">
    <property type="entry name" value="PRK02925.1"/>
    <property type="match status" value="1"/>
</dbReference>
<comment type="catalytic activity">
    <reaction evidence="1">
        <text>D-glucuronate = D-fructuronate</text>
        <dbReference type="Rhea" id="RHEA:13049"/>
        <dbReference type="ChEBI" id="CHEBI:58720"/>
        <dbReference type="ChEBI" id="CHEBI:59863"/>
        <dbReference type="EC" id="5.3.1.12"/>
    </reaction>
</comment>
<dbReference type="PANTHER" id="PTHR30068:SF4">
    <property type="entry name" value="URONATE ISOMERASE"/>
    <property type="match status" value="1"/>
</dbReference>
<accession>A0A644ZNV5</accession>
<reference evidence="7" key="1">
    <citation type="submission" date="2019-08" db="EMBL/GenBank/DDBJ databases">
        <authorList>
            <person name="Kucharzyk K."/>
            <person name="Murdoch R.W."/>
            <person name="Higgins S."/>
            <person name="Loffler F."/>
        </authorList>
    </citation>
    <scope>NUCLEOTIDE SEQUENCE</scope>
</reference>
<keyword evidence="6 7" id="KW-0413">Isomerase</keyword>
<dbReference type="UniPathway" id="UPA00246"/>
<comment type="pathway">
    <text evidence="2">Carbohydrate metabolism; pentose and glucuronate interconversion.</text>
</comment>
<dbReference type="InterPro" id="IPR003766">
    <property type="entry name" value="Uronate_isomerase"/>
</dbReference>
<gene>
    <name evidence="7" type="primary">uxaC_9</name>
    <name evidence="7" type="ORF">SDC9_87023</name>
</gene>
<dbReference type="Gene3D" id="1.10.2020.10">
    <property type="entry name" value="uronate isomerase, domain 2, chain A"/>
    <property type="match status" value="1"/>
</dbReference>
<dbReference type="GO" id="GO:0019698">
    <property type="term" value="P:D-galacturonate catabolic process"/>
    <property type="evidence" value="ECO:0007669"/>
    <property type="project" value="TreeGrafter"/>
</dbReference>
<dbReference type="GO" id="GO:0008880">
    <property type="term" value="F:glucuronate isomerase activity"/>
    <property type="evidence" value="ECO:0007669"/>
    <property type="project" value="UniProtKB-EC"/>
</dbReference>